<evidence type="ECO:0000256" key="1">
    <source>
        <dbReference type="SAM" id="MobiDB-lite"/>
    </source>
</evidence>
<dbReference type="Proteomes" id="UP000091820">
    <property type="component" value="Unassembled WGS sequence"/>
</dbReference>
<sequence>MSKHEKHKTGGLLENWFGRPKGRGGSYNSSGTLSGRPTSADNDAIDLQELEKNICALSDSDVDIKFMEILEDMNIPKDKRAPLLSKSITERQKMIFMHLKDNIGDFEEKWMCTQYNLRNLKIG</sequence>
<evidence type="ECO:0000259" key="2">
    <source>
        <dbReference type="Pfam" id="PF06371"/>
    </source>
</evidence>
<proteinExistence type="predicted"/>
<dbReference type="InterPro" id="IPR010473">
    <property type="entry name" value="GTPase-bd"/>
</dbReference>
<dbReference type="SUPFAM" id="SSF48371">
    <property type="entry name" value="ARM repeat"/>
    <property type="match status" value="1"/>
</dbReference>
<feature type="compositionally biased region" description="Polar residues" evidence="1">
    <location>
        <begin position="26"/>
        <end position="41"/>
    </location>
</feature>
<evidence type="ECO:0000313" key="4">
    <source>
        <dbReference type="Proteomes" id="UP000091820"/>
    </source>
</evidence>
<reference evidence="4" key="1">
    <citation type="submission" date="2014-03" db="EMBL/GenBank/DDBJ databases">
        <authorList>
            <person name="Aksoy S."/>
            <person name="Warren W."/>
            <person name="Wilson R.K."/>
        </authorList>
    </citation>
    <scope>NUCLEOTIDE SEQUENCE [LARGE SCALE GENOMIC DNA]</scope>
    <source>
        <strain evidence="4">IAEA</strain>
    </source>
</reference>
<dbReference type="InterPro" id="IPR044933">
    <property type="entry name" value="DIA_GBD_sf"/>
</dbReference>
<dbReference type="Gene3D" id="1.10.20.40">
    <property type="entry name" value="Formin, diaphanous GTPase-binding domain"/>
    <property type="match status" value="1"/>
</dbReference>
<dbReference type="Pfam" id="PF06371">
    <property type="entry name" value="Drf_GBD"/>
    <property type="match status" value="1"/>
</dbReference>
<organism evidence="3 4">
    <name type="scientific">Glossina brevipalpis</name>
    <dbReference type="NCBI Taxonomy" id="37001"/>
    <lineage>
        <taxon>Eukaryota</taxon>
        <taxon>Metazoa</taxon>
        <taxon>Ecdysozoa</taxon>
        <taxon>Arthropoda</taxon>
        <taxon>Hexapoda</taxon>
        <taxon>Insecta</taxon>
        <taxon>Pterygota</taxon>
        <taxon>Neoptera</taxon>
        <taxon>Endopterygota</taxon>
        <taxon>Diptera</taxon>
        <taxon>Brachycera</taxon>
        <taxon>Muscomorpha</taxon>
        <taxon>Hippoboscoidea</taxon>
        <taxon>Glossinidae</taxon>
        <taxon>Glossina</taxon>
    </lineage>
</organism>
<dbReference type="AlphaFoldDB" id="A0A1A9X0U6"/>
<dbReference type="STRING" id="37001.A0A1A9X0U6"/>
<dbReference type="GO" id="GO:0003779">
    <property type="term" value="F:actin binding"/>
    <property type="evidence" value="ECO:0007669"/>
    <property type="project" value="InterPro"/>
</dbReference>
<reference evidence="3" key="2">
    <citation type="submission" date="2020-05" db="UniProtKB">
        <authorList>
            <consortium name="EnsemblMetazoa"/>
        </authorList>
    </citation>
    <scope>IDENTIFICATION</scope>
    <source>
        <strain evidence="3">IAEA</strain>
    </source>
</reference>
<dbReference type="GO" id="GO:0031267">
    <property type="term" value="F:small GTPase binding"/>
    <property type="evidence" value="ECO:0007669"/>
    <property type="project" value="InterPro"/>
</dbReference>
<dbReference type="VEuPathDB" id="VectorBase:GBRI039966"/>
<feature type="domain" description="Formin GTPase-binding" evidence="2">
    <location>
        <begin position="58"/>
        <end position="103"/>
    </location>
</feature>
<name>A0A1A9X0U6_9MUSC</name>
<dbReference type="InterPro" id="IPR016024">
    <property type="entry name" value="ARM-type_fold"/>
</dbReference>
<protein>
    <recommendedName>
        <fullName evidence="2">Formin GTPase-binding domain-containing protein</fullName>
    </recommendedName>
</protein>
<evidence type="ECO:0000313" key="3">
    <source>
        <dbReference type="EnsemblMetazoa" id="GBRI039966-PA"/>
    </source>
</evidence>
<dbReference type="GO" id="GO:0030036">
    <property type="term" value="P:actin cytoskeleton organization"/>
    <property type="evidence" value="ECO:0007669"/>
    <property type="project" value="InterPro"/>
</dbReference>
<dbReference type="EnsemblMetazoa" id="GBRI039966-RA">
    <property type="protein sequence ID" value="GBRI039966-PA"/>
    <property type="gene ID" value="GBRI039966"/>
</dbReference>
<keyword evidence="4" id="KW-1185">Reference proteome</keyword>
<accession>A0A1A9X0U6</accession>
<feature type="region of interest" description="Disordered" evidence="1">
    <location>
        <begin position="1"/>
        <end position="41"/>
    </location>
</feature>